<comment type="caution">
    <text evidence="2">The sequence shown here is derived from an EMBL/GenBank/DDBJ whole genome shotgun (WGS) entry which is preliminary data.</text>
</comment>
<dbReference type="GeneID" id="81456915"/>
<evidence type="ECO:0000313" key="2">
    <source>
        <dbReference type="EMBL" id="KAJ5382091.1"/>
    </source>
</evidence>
<evidence type="ECO:0000313" key="3">
    <source>
        <dbReference type="Proteomes" id="UP001147752"/>
    </source>
</evidence>
<dbReference type="EMBL" id="JAPZBT010000001">
    <property type="protein sequence ID" value="KAJ5382091.1"/>
    <property type="molecule type" value="Genomic_DNA"/>
</dbReference>
<dbReference type="InterPro" id="IPR022190">
    <property type="entry name" value="DUF3716"/>
</dbReference>
<protein>
    <submittedName>
        <fullName evidence="2">Uncharacterized protein</fullName>
    </submittedName>
</protein>
<dbReference type="Proteomes" id="UP001147752">
    <property type="component" value="Unassembled WGS sequence"/>
</dbReference>
<keyword evidence="3" id="KW-1185">Reference proteome</keyword>
<reference evidence="2" key="1">
    <citation type="submission" date="2022-12" db="EMBL/GenBank/DDBJ databases">
        <authorList>
            <person name="Petersen C."/>
        </authorList>
    </citation>
    <scope>NUCLEOTIDE SEQUENCE</scope>
    <source>
        <strain evidence="2">IBT 3081</strain>
    </source>
</reference>
<feature type="region of interest" description="Disordered" evidence="1">
    <location>
        <begin position="46"/>
        <end position="68"/>
    </location>
</feature>
<name>A0A9W9VJW6_9EURO</name>
<proteinExistence type="predicted"/>
<reference evidence="2" key="2">
    <citation type="journal article" date="2023" name="IMA Fungus">
        <title>Comparative genomic study of the Penicillium genus elucidates a diverse pangenome and 15 lateral gene transfer events.</title>
        <authorList>
            <person name="Petersen C."/>
            <person name="Sorensen T."/>
            <person name="Nielsen M.R."/>
            <person name="Sondergaard T.E."/>
            <person name="Sorensen J.L."/>
            <person name="Fitzpatrick D.A."/>
            <person name="Frisvad J.C."/>
            <person name="Nielsen K.L."/>
        </authorList>
    </citation>
    <scope>NUCLEOTIDE SEQUENCE</scope>
    <source>
        <strain evidence="2">IBT 3081</strain>
    </source>
</reference>
<feature type="region of interest" description="Disordered" evidence="1">
    <location>
        <begin position="255"/>
        <end position="288"/>
    </location>
</feature>
<feature type="compositionally biased region" description="Low complexity" evidence="1">
    <location>
        <begin position="256"/>
        <end position="280"/>
    </location>
</feature>
<dbReference type="Pfam" id="PF12511">
    <property type="entry name" value="DUF3716"/>
    <property type="match status" value="1"/>
</dbReference>
<dbReference type="OrthoDB" id="4322123at2759"/>
<evidence type="ECO:0000256" key="1">
    <source>
        <dbReference type="SAM" id="MobiDB-lite"/>
    </source>
</evidence>
<dbReference type="AlphaFoldDB" id="A0A9W9VJW6"/>
<organism evidence="2 3">
    <name type="scientific">Penicillium concentricum</name>
    <dbReference type="NCBI Taxonomy" id="293559"/>
    <lineage>
        <taxon>Eukaryota</taxon>
        <taxon>Fungi</taxon>
        <taxon>Dikarya</taxon>
        <taxon>Ascomycota</taxon>
        <taxon>Pezizomycotina</taxon>
        <taxon>Eurotiomycetes</taxon>
        <taxon>Eurotiomycetidae</taxon>
        <taxon>Eurotiales</taxon>
        <taxon>Aspergillaceae</taxon>
        <taxon>Penicillium</taxon>
    </lineage>
</organism>
<dbReference type="RefSeq" id="XP_056581867.1">
    <property type="nucleotide sequence ID" value="XM_056717732.1"/>
</dbReference>
<gene>
    <name evidence="2" type="ORF">N7517_000002</name>
</gene>
<sequence>MPSLYETDSSYSYILYHHASISSFLLLVRPFFESEYSLILHFVRSRPRPTGSRPPRPNLPLGPHTRARAHTHEAQATFTRLWGLVNGNINPVGGWPTTLQWLIEFCEGYIQTGAEFGWPVTSPGTGGNNSLVRYAGPRGGVSQTPFPVGSPLFARFVYSDEGRALLALTGHDVPFMVGRIRGAQIASMRPSYVNALLIQSRGWELITECDECADKRRRTGSPSPFPICSRAPGHFDGACGNCKFQDHGFRCSVRDGTGNRNRTRRAAAPPARSPLPQSQLAIGTAANPVDLDDDDDVIIID</sequence>
<accession>A0A9W9VJW6</accession>